<dbReference type="SUPFAM" id="SSF53448">
    <property type="entry name" value="Nucleotide-diphospho-sugar transferases"/>
    <property type="match status" value="1"/>
</dbReference>
<dbReference type="CDD" id="cd02513">
    <property type="entry name" value="CMP-NeuAc_Synthase"/>
    <property type="match status" value="1"/>
</dbReference>
<proteinExistence type="predicted"/>
<sequence>MKHGRRILAVVPARSGSKGIPDKNMQQIAGRSLIALVGEVLNSPACDWIDRRIISTDSERYAEEGKKHGLDAPFLRPPELSSDTAGAVETLQHAVTEMERIDGVTYDVILIVEPTCPFRQPEDVNGVMDLLAATNAGSAVTVSRVDTKFHPHKVLRVSSDDVISFYAEAGAGVKQRQSLEPLFYRNGACYALTRACLMDEQRIFTTTTRAHLVERLLLNIDEPEEIVLARYYAETRHLPVGYKKPSA</sequence>
<dbReference type="InterPro" id="IPR003329">
    <property type="entry name" value="Cytidylyl_trans"/>
</dbReference>
<dbReference type="InterPro" id="IPR050793">
    <property type="entry name" value="CMP-NeuNAc_synthase"/>
</dbReference>
<dbReference type="Proteomes" id="UP000590740">
    <property type="component" value="Unassembled WGS sequence"/>
</dbReference>
<dbReference type="InterPro" id="IPR029044">
    <property type="entry name" value="Nucleotide-diphossugar_trans"/>
</dbReference>
<accession>A0A7W7YFG5</accession>
<dbReference type="GO" id="GO:0008781">
    <property type="term" value="F:N-acylneuraminate cytidylyltransferase activity"/>
    <property type="evidence" value="ECO:0007669"/>
    <property type="project" value="TreeGrafter"/>
</dbReference>
<comment type="caution">
    <text evidence="1">The sequence shown here is derived from an EMBL/GenBank/DDBJ whole genome shotgun (WGS) entry which is preliminary data.</text>
</comment>
<evidence type="ECO:0000313" key="1">
    <source>
        <dbReference type="EMBL" id="MBB5035159.1"/>
    </source>
</evidence>
<dbReference type="Gene3D" id="3.90.550.10">
    <property type="entry name" value="Spore Coat Polysaccharide Biosynthesis Protein SpsA, Chain A"/>
    <property type="match status" value="1"/>
</dbReference>
<dbReference type="PANTHER" id="PTHR21485">
    <property type="entry name" value="HAD SUPERFAMILY MEMBERS CMAS AND KDSC"/>
    <property type="match status" value="1"/>
</dbReference>
<dbReference type="PANTHER" id="PTHR21485:SF3">
    <property type="entry name" value="N-ACYLNEURAMINATE CYTIDYLYLTRANSFERASE"/>
    <property type="match status" value="1"/>
</dbReference>
<dbReference type="RefSeq" id="WP_184343667.1">
    <property type="nucleotide sequence ID" value="NZ_JACHIG010000014.1"/>
</dbReference>
<evidence type="ECO:0000313" key="2">
    <source>
        <dbReference type="Proteomes" id="UP000590740"/>
    </source>
</evidence>
<protein>
    <submittedName>
        <fullName evidence="1">CMP-N-acetylneuraminic acid synthetase</fullName>
    </submittedName>
</protein>
<dbReference type="AlphaFoldDB" id="A0A7W7YFG5"/>
<dbReference type="Pfam" id="PF02348">
    <property type="entry name" value="CTP_transf_3"/>
    <property type="match status" value="1"/>
</dbReference>
<gene>
    <name evidence="1" type="ORF">HNQ65_004768</name>
</gene>
<reference evidence="1 2" key="1">
    <citation type="submission" date="2020-08" db="EMBL/GenBank/DDBJ databases">
        <title>Genomic Encyclopedia of Type Strains, Phase IV (KMG-IV): sequencing the most valuable type-strain genomes for metagenomic binning, comparative biology and taxonomic classification.</title>
        <authorList>
            <person name="Goeker M."/>
        </authorList>
    </citation>
    <scope>NUCLEOTIDE SEQUENCE [LARGE SCALE GENOMIC DNA]</scope>
    <source>
        <strain evidence="1 2">DSM 12252</strain>
    </source>
</reference>
<name>A0A7W7YFG5_9BACT</name>
<dbReference type="EMBL" id="JACHIG010000014">
    <property type="protein sequence ID" value="MBB5035159.1"/>
    <property type="molecule type" value="Genomic_DNA"/>
</dbReference>
<organism evidence="1 2">
    <name type="scientific">Prosthecobacter vanneervenii</name>
    <dbReference type="NCBI Taxonomy" id="48466"/>
    <lineage>
        <taxon>Bacteria</taxon>
        <taxon>Pseudomonadati</taxon>
        <taxon>Verrucomicrobiota</taxon>
        <taxon>Verrucomicrobiia</taxon>
        <taxon>Verrucomicrobiales</taxon>
        <taxon>Verrucomicrobiaceae</taxon>
        <taxon>Prosthecobacter</taxon>
    </lineage>
</organism>
<keyword evidence="2" id="KW-1185">Reference proteome</keyword>